<evidence type="ECO:0000313" key="1">
    <source>
        <dbReference type="EMBL" id="CAK7911253.1"/>
    </source>
</evidence>
<dbReference type="Proteomes" id="UP001162060">
    <property type="component" value="Unassembled WGS sequence"/>
</dbReference>
<protein>
    <submittedName>
        <fullName evidence="1">Uncharacterized protein</fullName>
    </submittedName>
</protein>
<name>A0AAV1TCM0_9STRA</name>
<sequence length="126" mass="14814">MDKRTHEWLDRWISNTRHSSTNKVLAPLVNNADDWNHLRSQKYAGDDMLKFCAFRRLKGLGHHIVCSLIHDCEISALTEGKPTPLHTPDKLRLHLRLLVSNDQYKRACYSKNKPVEWEALRSFFFI</sequence>
<organism evidence="1 2">
    <name type="scientific">Peronospora matthiolae</name>
    <dbReference type="NCBI Taxonomy" id="2874970"/>
    <lineage>
        <taxon>Eukaryota</taxon>
        <taxon>Sar</taxon>
        <taxon>Stramenopiles</taxon>
        <taxon>Oomycota</taxon>
        <taxon>Peronosporomycetes</taxon>
        <taxon>Peronosporales</taxon>
        <taxon>Peronosporaceae</taxon>
        <taxon>Peronospora</taxon>
    </lineage>
</organism>
<dbReference type="AlphaFoldDB" id="A0AAV1TCM0"/>
<reference evidence="1" key="1">
    <citation type="submission" date="2024-01" db="EMBL/GenBank/DDBJ databases">
        <authorList>
            <person name="Webb A."/>
        </authorList>
    </citation>
    <scope>NUCLEOTIDE SEQUENCE</scope>
    <source>
        <strain evidence="1">Pm1</strain>
    </source>
</reference>
<gene>
    <name evidence="1" type="ORF">PM001_LOCUS4327</name>
</gene>
<evidence type="ECO:0000313" key="2">
    <source>
        <dbReference type="Proteomes" id="UP001162060"/>
    </source>
</evidence>
<dbReference type="EMBL" id="CAKLBY020000036">
    <property type="protein sequence ID" value="CAK7911253.1"/>
    <property type="molecule type" value="Genomic_DNA"/>
</dbReference>
<proteinExistence type="predicted"/>
<comment type="caution">
    <text evidence="1">The sequence shown here is derived from an EMBL/GenBank/DDBJ whole genome shotgun (WGS) entry which is preliminary data.</text>
</comment>
<accession>A0AAV1TCM0</accession>